<feature type="transmembrane region" description="Helical" evidence="7">
    <location>
        <begin position="285"/>
        <end position="303"/>
    </location>
</feature>
<dbReference type="PROSITE" id="PS50222">
    <property type="entry name" value="EF_HAND_2"/>
    <property type="match status" value="2"/>
</dbReference>
<dbReference type="InterPro" id="IPR018247">
    <property type="entry name" value="EF_Hand_1_Ca_BS"/>
</dbReference>
<dbReference type="InterPro" id="IPR011992">
    <property type="entry name" value="EF-hand-dom_pair"/>
</dbReference>
<evidence type="ECO:0000256" key="4">
    <source>
        <dbReference type="ARBA" id="ARBA00022837"/>
    </source>
</evidence>
<feature type="transmembrane region" description="Helical" evidence="7">
    <location>
        <begin position="256"/>
        <end position="278"/>
    </location>
</feature>
<keyword evidence="6 7" id="KW-0472">Membrane</keyword>
<dbReference type="Pfam" id="PF01694">
    <property type="entry name" value="Rhomboid"/>
    <property type="match status" value="1"/>
</dbReference>
<evidence type="ECO:0000256" key="5">
    <source>
        <dbReference type="ARBA" id="ARBA00022989"/>
    </source>
</evidence>
<keyword evidence="5 7" id="KW-1133">Transmembrane helix</keyword>
<dbReference type="PANTHER" id="PTHR45840:SF8">
    <property type="entry name" value="RHOMBOID PROTEASE"/>
    <property type="match status" value="1"/>
</dbReference>
<feature type="transmembrane region" description="Helical" evidence="7">
    <location>
        <begin position="232"/>
        <end position="250"/>
    </location>
</feature>
<dbReference type="InterPro" id="IPR022764">
    <property type="entry name" value="Peptidase_S54_rhomboid_dom"/>
</dbReference>
<dbReference type="Gene3D" id="1.20.1540.10">
    <property type="entry name" value="Rhomboid-like"/>
    <property type="match status" value="1"/>
</dbReference>
<feature type="domain" description="EF-hand" evidence="8">
    <location>
        <begin position="73"/>
        <end position="108"/>
    </location>
</feature>
<dbReference type="InterPro" id="IPR035952">
    <property type="entry name" value="Rhomboid-like_sf"/>
</dbReference>
<evidence type="ECO:0000313" key="9">
    <source>
        <dbReference type="EnsemblMetazoa" id="XP_050501729.1"/>
    </source>
</evidence>
<reference evidence="9" key="1">
    <citation type="submission" date="2025-05" db="UniProtKB">
        <authorList>
            <consortium name="EnsemblMetazoa"/>
        </authorList>
    </citation>
    <scope>IDENTIFICATION</scope>
</reference>
<dbReference type="InterPro" id="IPR002048">
    <property type="entry name" value="EF_hand_dom"/>
</dbReference>
<dbReference type="InterPro" id="IPR051739">
    <property type="entry name" value="Rhomboid_IM_Serine_Proteases"/>
</dbReference>
<keyword evidence="10" id="KW-1185">Reference proteome</keyword>
<dbReference type="SMART" id="SM00054">
    <property type="entry name" value="EFh"/>
    <property type="match status" value="2"/>
</dbReference>
<comment type="subcellular location">
    <subcellularLocation>
        <location evidence="1">Membrane</location>
        <topology evidence="1">Multi-pass membrane protein</topology>
    </subcellularLocation>
</comment>
<name>A0ABM5JUW8_DIAVI</name>
<sequence>MAEEERNGEETVQAEENEEETVQLRTLTWKILNNPELHEFFKSVFNRCDTDKNGLVSVNELRTFLETQEEVEIPDAVLESLYRKFDKNKDRQLDFVEFLDMLTNRTFKETFYNVADKILKFVVLPLKDRKTPRLQRTITFTGAYEREFKCKENILGMAVLSIIQIMCFYANSTSKRANVLSNALRFHPCKKRQVYRYITYLLLHADNMHLYGNIVIQILIGVRLEMVHSWRVVVIYVAGALGGCLAHSVLDRSSTLVGGSGGVFSFFTAHIAAVILNWREWTHPIVHVLLFGVVVVFDVFYKIFGHTEVGDETSYLSHAGGAVVGLLLGVLILRNIRQTKLENDLWWVCLVTLVALTITFVVLDFKLPMEVDCCHVNITMKSENLEAVNHTIFNS</sequence>
<evidence type="ECO:0000256" key="3">
    <source>
        <dbReference type="ARBA" id="ARBA00022692"/>
    </source>
</evidence>
<organism evidence="9 10">
    <name type="scientific">Diabrotica virgifera virgifera</name>
    <name type="common">western corn rootworm</name>
    <dbReference type="NCBI Taxonomy" id="50390"/>
    <lineage>
        <taxon>Eukaryota</taxon>
        <taxon>Metazoa</taxon>
        <taxon>Ecdysozoa</taxon>
        <taxon>Arthropoda</taxon>
        <taxon>Hexapoda</taxon>
        <taxon>Insecta</taxon>
        <taxon>Pterygota</taxon>
        <taxon>Neoptera</taxon>
        <taxon>Endopterygota</taxon>
        <taxon>Coleoptera</taxon>
        <taxon>Polyphaga</taxon>
        <taxon>Cucujiformia</taxon>
        <taxon>Chrysomeloidea</taxon>
        <taxon>Chrysomelidae</taxon>
        <taxon>Galerucinae</taxon>
        <taxon>Diabroticina</taxon>
        <taxon>Diabroticites</taxon>
        <taxon>Diabrotica</taxon>
    </lineage>
</organism>
<keyword evidence="3 7" id="KW-0812">Transmembrane</keyword>
<evidence type="ECO:0000313" key="10">
    <source>
        <dbReference type="Proteomes" id="UP001652700"/>
    </source>
</evidence>
<dbReference type="PROSITE" id="PS00018">
    <property type="entry name" value="EF_HAND_1"/>
    <property type="match status" value="2"/>
</dbReference>
<dbReference type="GeneID" id="126881487"/>
<dbReference type="CDD" id="cd00051">
    <property type="entry name" value="EFh"/>
    <property type="match status" value="1"/>
</dbReference>
<comment type="similarity">
    <text evidence="2">Belongs to the peptidase S54 family.</text>
</comment>
<dbReference type="Pfam" id="PF13499">
    <property type="entry name" value="EF-hand_7"/>
    <property type="match status" value="1"/>
</dbReference>
<feature type="transmembrane region" description="Helical" evidence="7">
    <location>
        <begin position="315"/>
        <end position="333"/>
    </location>
</feature>
<protein>
    <recommendedName>
        <fullName evidence="8">EF-hand domain-containing protein</fullName>
    </recommendedName>
</protein>
<dbReference type="Proteomes" id="UP001652700">
    <property type="component" value="Unplaced"/>
</dbReference>
<evidence type="ECO:0000256" key="1">
    <source>
        <dbReference type="ARBA" id="ARBA00004141"/>
    </source>
</evidence>
<keyword evidence="4" id="KW-0106">Calcium</keyword>
<dbReference type="SUPFAM" id="SSF47473">
    <property type="entry name" value="EF-hand"/>
    <property type="match status" value="1"/>
</dbReference>
<dbReference type="SUPFAM" id="SSF144091">
    <property type="entry name" value="Rhomboid-like"/>
    <property type="match status" value="1"/>
</dbReference>
<evidence type="ECO:0000256" key="6">
    <source>
        <dbReference type="ARBA" id="ARBA00023136"/>
    </source>
</evidence>
<dbReference type="PANTHER" id="PTHR45840">
    <property type="entry name" value="RHOMBOID-RELATED PROTEIN"/>
    <property type="match status" value="1"/>
</dbReference>
<proteinExistence type="inferred from homology"/>
<evidence type="ECO:0000259" key="8">
    <source>
        <dbReference type="PROSITE" id="PS50222"/>
    </source>
</evidence>
<evidence type="ECO:0000256" key="7">
    <source>
        <dbReference type="SAM" id="Phobius"/>
    </source>
</evidence>
<feature type="domain" description="EF-hand" evidence="8">
    <location>
        <begin position="36"/>
        <end position="71"/>
    </location>
</feature>
<accession>A0ABM5JUW8</accession>
<dbReference type="RefSeq" id="XP_050501729.1">
    <property type="nucleotide sequence ID" value="XM_050645772.1"/>
</dbReference>
<dbReference type="EnsemblMetazoa" id="XM_050645772.1">
    <property type="protein sequence ID" value="XP_050501729.1"/>
    <property type="gene ID" value="LOC126881487"/>
</dbReference>
<feature type="transmembrane region" description="Helical" evidence="7">
    <location>
        <begin position="345"/>
        <end position="363"/>
    </location>
</feature>
<dbReference type="Gene3D" id="1.10.238.10">
    <property type="entry name" value="EF-hand"/>
    <property type="match status" value="1"/>
</dbReference>
<evidence type="ECO:0000256" key="2">
    <source>
        <dbReference type="ARBA" id="ARBA00009045"/>
    </source>
</evidence>